<sequence length="180" mass="20464">MELIEVIKEPYFNKKSASPSTNKFVLTFLVDKNANKVMIKKAFHSFFGVRALAVNTLIKHPKRARVTQKSRKNFTKAKKIAYVSLLREDFLALKRALEGDSELIEKELEAMKAEETKVVEPAEPLALEVKEAEAEEIKVEEQPKKKPKSKAKKDSETIKADTIEELSEEKVKEDSEGSKE</sequence>
<evidence type="ECO:0000256" key="1">
    <source>
        <dbReference type="ARBA" id="ARBA00006700"/>
    </source>
</evidence>
<evidence type="ECO:0000256" key="4">
    <source>
        <dbReference type="ARBA" id="ARBA00035481"/>
    </source>
</evidence>
<evidence type="ECO:0000256" key="3">
    <source>
        <dbReference type="ARBA" id="ARBA00023274"/>
    </source>
</evidence>
<protein>
    <recommendedName>
        <fullName evidence="4">50S ribosomal protein L23</fullName>
    </recommendedName>
</protein>
<proteinExistence type="inferred from homology"/>
<dbReference type="Pfam" id="PF00276">
    <property type="entry name" value="Ribosomal_L23"/>
    <property type="match status" value="1"/>
</dbReference>
<evidence type="ECO:0000313" key="6">
    <source>
        <dbReference type="EMBL" id="RAO95036.1"/>
    </source>
</evidence>
<dbReference type="InterPro" id="IPR013025">
    <property type="entry name" value="Ribosomal_uL23-like"/>
</dbReference>
<dbReference type="OrthoDB" id="9793353at2"/>
<dbReference type="SUPFAM" id="SSF54189">
    <property type="entry name" value="Ribosomal proteins S24e, L23 and L15e"/>
    <property type="match status" value="1"/>
</dbReference>
<keyword evidence="7" id="KW-1185">Reference proteome</keyword>
<keyword evidence="2 6" id="KW-0689">Ribosomal protein</keyword>
<dbReference type="GO" id="GO:1990904">
    <property type="term" value="C:ribonucleoprotein complex"/>
    <property type="evidence" value="ECO:0007669"/>
    <property type="project" value="UniProtKB-KW"/>
</dbReference>
<dbReference type="Gene3D" id="3.30.70.330">
    <property type="match status" value="1"/>
</dbReference>
<dbReference type="AlphaFoldDB" id="A0A328PPH4"/>
<dbReference type="Proteomes" id="UP000249762">
    <property type="component" value="Unassembled WGS sequence"/>
</dbReference>
<dbReference type="InterPro" id="IPR012677">
    <property type="entry name" value="Nucleotide-bd_a/b_plait_sf"/>
</dbReference>
<comment type="similarity">
    <text evidence="1">Belongs to the universal ribosomal protein uL23 family.</text>
</comment>
<dbReference type="RefSeq" id="WP_112665473.1">
    <property type="nucleotide sequence ID" value="NZ_QKVO01000006.1"/>
</dbReference>
<dbReference type="GO" id="GO:0003735">
    <property type="term" value="F:structural constituent of ribosome"/>
    <property type="evidence" value="ECO:0007669"/>
    <property type="project" value="InterPro"/>
</dbReference>
<name>A0A328PPH4_9MOLU</name>
<feature type="compositionally biased region" description="Basic and acidic residues" evidence="5">
    <location>
        <begin position="152"/>
        <end position="180"/>
    </location>
</feature>
<evidence type="ECO:0000313" key="7">
    <source>
        <dbReference type="Proteomes" id="UP000249762"/>
    </source>
</evidence>
<organism evidence="6 7">
    <name type="scientific">Mycoplasma wenyonii</name>
    <dbReference type="NCBI Taxonomy" id="65123"/>
    <lineage>
        <taxon>Bacteria</taxon>
        <taxon>Bacillati</taxon>
        <taxon>Mycoplasmatota</taxon>
        <taxon>Mollicutes</taxon>
        <taxon>Mycoplasmataceae</taxon>
        <taxon>Mycoplasma</taxon>
    </lineage>
</organism>
<evidence type="ECO:0000256" key="5">
    <source>
        <dbReference type="SAM" id="MobiDB-lite"/>
    </source>
</evidence>
<accession>A0A328PPH4</accession>
<keyword evidence="3" id="KW-0687">Ribonucleoprotein</keyword>
<evidence type="ECO:0000256" key="2">
    <source>
        <dbReference type="ARBA" id="ARBA00022980"/>
    </source>
</evidence>
<dbReference type="GO" id="GO:0005840">
    <property type="term" value="C:ribosome"/>
    <property type="evidence" value="ECO:0007669"/>
    <property type="project" value="UniProtKB-KW"/>
</dbReference>
<feature type="region of interest" description="Disordered" evidence="5">
    <location>
        <begin position="136"/>
        <end position="180"/>
    </location>
</feature>
<dbReference type="GO" id="GO:0006412">
    <property type="term" value="P:translation"/>
    <property type="evidence" value="ECO:0007669"/>
    <property type="project" value="InterPro"/>
</dbReference>
<comment type="caution">
    <text evidence="6">The sequence shown here is derived from an EMBL/GenBank/DDBJ whole genome shotgun (WGS) entry which is preliminary data.</text>
</comment>
<gene>
    <name evidence="6" type="primary">rplW</name>
    <name evidence="6" type="ORF">DNK47_02000</name>
</gene>
<dbReference type="InterPro" id="IPR012678">
    <property type="entry name" value="Ribosomal_uL23/eL15/eS24_sf"/>
</dbReference>
<reference evidence="7" key="1">
    <citation type="submission" date="2018-06" db="EMBL/GenBank/DDBJ databases">
        <authorList>
            <person name="Martinez Ocampo F."/>
            <person name="Quiroz Castaneda R.E."/>
            <person name="Rojas Lopez X."/>
        </authorList>
    </citation>
    <scope>NUCLEOTIDE SEQUENCE [LARGE SCALE GENOMIC DNA]</scope>
    <source>
        <strain evidence="7">INIFAP02</strain>
    </source>
</reference>
<dbReference type="EMBL" id="QKVO01000006">
    <property type="protein sequence ID" value="RAO95036.1"/>
    <property type="molecule type" value="Genomic_DNA"/>
</dbReference>